<organism evidence="1 2">
    <name type="scientific">Chlorovirus heliozoae</name>
    <dbReference type="NCBI Taxonomy" id="322019"/>
    <lineage>
        <taxon>Viruses</taxon>
        <taxon>Varidnaviria</taxon>
        <taxon>Bamfordvirae</taxon>
        <taxon>Nucleocytoviricota</taxon>
        <taxon>Megaviricetes</taxon>
        <taxon>Algavirales</taxon>
        <taxon>Phycodnaviridae</taxon>
        <taxon>Chlorovirus</taxon>
    </lineage>
</organism>
<dbReference type="Proteomes" id="UP000202420">
    <property type="component" value="Segment"/>
</dbReference>
<accession>A7K7X7</accession>
<dbReference type="KEGG" id="vg:5470292"/>
<reference evidence="1 2" key="1">
    <citation type="submission" date="2006-09" db="EMBL/GenBank/DDBJ databases">
        <title>Sequence and annotation of the 288-kb ATCV-1 virus that infects an endosymbiotic Chlorella strain of the heliozoon Acanthocystis turfacea.</title>
        <authorList>
            <person name="Fitzgerald L.A."/>
            <person name="Graves M.V."/>
            <person name="Li X."/>
            <person name="Pfitzner A.J.P."/>
            <person name="Hartigan J."/>
            <person name="Van Etten J.L."/>
        </authorList>
    </citation>
    <scope>NUCLEOTIDE SEQUENCE [LARGE SCALE GENOMIC DNA]</scope>
    <source>
        <strain evidence="1 2">ATCV-1</strain>
    </source>
</reference>
<keyword evidence="2" id="KW-1185">Reference proteome</keyword>
<name>A7K7X7_9PHYC</name>
<proteinExistence type="predicted"/>
<evidence type="ECO:0000313" key="2">
    <source>
        <dbReference type="Proteomes" id="UP000202420"/>
    </source>
</evidence>
<dbReference type="OrthoDB" id="14082at10239"/>
<dbReference type="EMBL" id="EF101928">
    <property type="protein sequence ID" value="ABT16151.1"/>
    <property type="molecule type" value="Genomic_DNA"/>
</dbReference>
<protein>
    <submittedName>
        <fullName evidence="1">Uncharacterized protein Z017L</fullName>
    </submittedName>
</protein>
<dbReference type="GeneID" id="5470292"/>
<evidence type="ECO:0000313" key="1">
    <source>
        <dbReference type="EMBL" id="ABT16151.1"/>
    </source>
</evidence>
<gene>
    <name evidence="1" type="primary">Z017L</name>
    <name evidence="1" type="ORF">ATCV1_Z017L</name>
</gene>
<sequence>MDFSHIHEQINKAKSRIEKVRIPKEKAKEIIVALDANVSNNTHVGPLNKEKFKEITEDYDITDVEDLEVGNFVRYKFMNAEKVIKYVWGGILTFKGPNFLRLKNIKSNVSWTMYYDKPGHRYVFYEKKKRLEKNGRYVNLNNASTEGLLAEIIGRGSHEELEHAAKLARKRFVDERLGR</sequence>
<dbReference type="RefSeq" id="YP_001426498.1">
    <property type="nucleotide sequence ID" value="NC_008724.1"/>
</dbReference>